<feature type="compositionally biased region" description="Low complexity" evidence="7">
    <location>
        <begin position="111"/>
        <end position="120"/>
    </location>
</feature>
<accession>A0A160N3Z9</accession>
<feature type="domain" description="RNA polymerase sigma-70" evidence="8">
    <location>
        <begin position="485"/>
        <end position="498"/>
    </location>
</feature>
<evidence type="ECO:0000313" key="11">
    <source>
        <dbReference type="Proteomes" id="UP000077255"/>
    </source>
</evidence>
<evidence type="ECO:0000313" key="10">
    <source>
        <dbReference type="EMBL" id="AND70620.1"/>
    </source>
</evidence>
<dbReference type="SUPFAM" id="SSF88659">
    <property type="entry name" value="Sigma3 and sigma4 domains of RNA polymerase sigma factors"/>
    <property type="match status" value="2"/>
</dbReference>
<dbReference type="EMBL" id="CP014841">
    <property type="protein sequence ID" value="AND70620.1"/>
    <property type="molecule type" value="Genomic_DNA"/>
</dbReference>
<feature type="compositionally biased region" description="Acidic residues" evidence="7">
    <location>
        <begin position="358"/>
        <end position="376"/>
    </location>
</feature>
<dbReference type="InterPro" id="IPR036770">
    <property type="entry name" value="Ankyrin_rpt-contain_sf"/>
</dbReference>
<keyword evidence="11" id="KW-1185">Reference proteome</keyword>
<dbReference type="InterPro" id="IPR050239">
    <property type="entry name" value="Sigma-70_RNA_pol_init_factors"/>
</dbReference>
<keyword evidence="1 6" id="KW-0805">Transcription regulation</keyword>
<dbReference type="PROSITE" id="PS00716">
    <property type="entry name" value="SIGMA70_2"/>
    <property type="match status" value="1"/>
</dbReference>
<keyword evidence="4 6" id="KW-0804">Transcription</keyword>
<dbReference type="GO" id="GO:0016987">
    <property type="term" value="F:sigma factor activity"/>
    <property type="evidence" value="ECO:0007669"/>
    <property type="project" value="UniProtKB-KW"/>
</dbReference>
<dbReference type="PATRIC" id="fig|445710.3.peg.3164"/>
<evidence type="ECO:0000259" key="9">
    <source>
        <dbReference type="PROSITE" id="PS00716"/>
    </source>
</evidence>
<feature type="region of interest" description="Disordered" evidence="7">
    <location>
        <begin position="347"/>
        <end position="381"/>
    </location>
</feature>
<evidence type="ECO:0000256" key="7">
    <source>
        <dbReference type="SAM" id="MobiDB-lite"/>
    </source>
</evidence>
<dbReference type="PANTHER" id="PTHR30603:SF60">
    <property type="entry name" value="RNA POLYMERASE SIGMA FACTOR RPOD"/>
    <property type="match status" value="1"/>
</dbReference>
<dbReference type="SUPFAM" id="SSF88946">
    <property type="entry name" value="Sigma2 domain of RNA polymerase sigma factors"/>
    <property type="match status" value="1"/>
</dbReference>
<proteinExistence type="inferred from homology"/>
<dbReference type="InterPro" id="IPR007627">
    <property type="entry name" value="RNA_pol_sigma70_r2"/>
</dbReference>
<dbReference type="InterPro" id="IPR013325">
    <property type="entry name" value="RNA_pol_sigma_r2"/>
</dbReference>
<organism evidence="10 11">
    <name type="scientific">Dyella thiooxydans</name>
    <dbReference type="NCBI Taxonomy" id="445710"/>
    <lineage>
        <taxon>Bacteria</taxon>
        <taxon>Pseudomonadati</taxon>
        <taxon>Pseudomonadota</taxon>
        <taxon>Gammaproteobacteria</taxon>
        <taxon>Lysobacterales</taxon>
        <taxon>Rhodanobacteraceae</taxon>
        <taxon>Dyella</taxon>
    </lineage>
</organism>
<dbReference type="KEGG" id="dtx:ATSB10_31660"/>
<evidence type="ECO:0000259" key="8">
    <source>
        <dbReference type="PROSITE" id="PS00715"/>
    </source>
</evidence>
<dbReference type="InterPro" id="IPR013324">
    <property type="entry name" value="RNA_pol_sigma_r3/r4-like"/>
</dbReference>
<dbReference type="PRINTS" id="PR00046">
    <property type="entry name" value="SIGMA70FCT"/>
</dbReference>
<dbReference type="NCBIfam" id="TIGR02937">
    <property type="entry name" value="sigma70-ECF"/>
    <property type="match status" value="1"/>
</dbReference>
<dbReference type="CDD" id="cd06171">
    <property type="entry name" value="Sigma70_r4"/>
    <property type="match status" value="1"/>
</dbReference>
<dbReference type="GO" id="GO:0003677">
    <property type="term" value="F:DNA binding"/>
    <property type="evidence" value="ECO:0007669"/>
    <property type="project" value="UniProtKB-KW"/>
</dbReference>
<evidence type="ECO:0000256" key="1">
    <source>
        <dbReference type="ARBA" id="ARBA00023015"/>
    </source>
</evidence>
<evidence type="ECO:0000256" key="3">
    <source>
        <dbReference type="ARBA" id="ARBA00023125"/>
    </source>
</evidence>
<feature type="region of interest" description="Disordered" evidence="7">
    <location>
        <begin position="111"/>
        <end position="143"/>
    </location>
</feature>
<name>A0A160N3Z9_9GAMM</name>
<comment type="similarity">
    <text evidence="6">Belongs to the sigma-70 factor family.</text>
</comment>
<evidence type="ECO:0000256" key="6">
    <source>
        <dbReference type="RuleBase" id="RU362124"/>
    </source>
</evidence>
<comment type="function">
    <text evidence="6">Sigma factors are initiation factors that promote the attachment of RNA polymerase to specific initiation sites and are then released.</text>
</comment>
<dbReference type="Pfam" id="PF12796">
    <property type="entry name" value="Ank_2"/>
    <property type="match status" value="1"/>
</dbReference>
<keyword evidence="2 6" id="KW-0731">Sigma factor</keyword>
<dbReference type="SUPFAM" id="SSF48403">
    <property type="entry name" value="Ankyrin repeat"/>
    <property type="match status" value="1"/>
</dbReference>
<feature type="repeat" description="ANK" evidence="5">
    <location>
        <begin position="33"/>
        <end position="65"/>
    </location>
</feature>
<dbReference type="InterPro" id="IPR014284">
    <property type="entry name" value="RNA_pol_sigma-70_dom"/>
</dbReference>
<keyword evidence="3 6" id="KW-0238">DNA-binding</keyword>
<dbReference type="Gene3D" id="1.10.601.10">
    <property type="entry name" value="RNA Polymerase Primary Sigma Factor"/>
    <property type="match status" value="1"/>
</dbReference>
<dbReference type="InterPro" id="IPR002110">
    <property type="entry name" value="Ankyrin_rpt"/>
</dbReference>
<feature type="domain" description="RNA polymerase sigma-70" evidence="9">
    <location>
        <begin position="650"/>
        <end position="676"/>
    </location>
</feature>
<dbReference type="Gene3D" id="1.10.10.10">
    <property type="entry name" value="Winged helix-like DNA-binding domain superfamily/Winged helix DNA-binding domain"/>
    <property type="match status" value="2"/>
</dbReference>
<evidence type="ECO:0000256" key="2">
    <source>
        <dbReference type="ARBA" id="ARBA00023082"/>
    </source>
</evidence>
<dbReference type="Pfam" id="PF04542">
    <property type="entry name" value="Sigma70_r2"/>
    <property type="match status" value="1"/>
</dbReference>
<dbReference type="InterPro" id="IPR007630">
    <property type="entry name" value="RNA_pol_sigma70_r4"/>
</dbReference>
<reference evidence="10 11" key="1">
    <citation type="submission" date="2016-02" db="EMBL/GenBank/DDBJ databases">
        <title>Complete genome sequencing and analysis of ATSB10, Dyella thiooxydans isolated from rhizosphere soil of sunflower (Helianthus annuus L.).</title>
        <authorList>
            <person name="Lee Y."/>
            <person name="Hwangbo K."/>
            <person name="Chung H."/>
            <person name="Yoo J."/>
            <person name="Kim K.Y."/>
            <person name="Sa T.M."/>
            <person name="Um Y."/>
            <person name="Madhaiyan M."/>
        </authorList>
    </citation>
    <scope>NUCLEOTIDE SEQUENCE [LARGE SCALE GENOMIC DNA]</scope>
    <source>
        <strain evidence="10 11">ATSB10</strain>
    </source>
</reference>
<evidence type="ECO:0000256" key="5">
    <source>
        <dbReference type="PROSITE-ProRule" id="PRU00023"/>
    </source>
</evidence>
<protein>
    <recommendedName>
        <fullName evidence="6">RNA polymerase sigma factor</fullName>
    </recommendedName>
</protein>
<dbReference type="Gene3D" id="1.25.40.20">
    <property type="entry name" value="Ankyrin repeat-containing domain"/>
    <property type="match status" value="1"/>
</dbReference>
<dbReference type="InterPro" id="IPR036388">
    <property type="entry name" value="WH-like_DNA-bd_sf"/>
</dbReference>
<dbReference type="InterPro" id="IPR000943">
    <property type="entry name" value="RNA_pol_sigma70"/>
</dbReference>
<dbReference type="PROSITE" id="PS00715">
    <property type="entry name" value="SIGMA70_1"/>
    <property type="match status" value="1"/>
</dbReference>
<dbReference type="AlphaFoldDB" id="A0A160N3Z9"/>
<dbReference type="PROSITE" id="PS50088">
    <property type="entry name" value="ANK_REPEAT"/>
    <property type="match status" value="1"/>
</dbReference>
<dbReference type="SMART" id="SM00248">
    <property type="entry name" value="ANK"/>
    <property type="match status" value="2"/>
</dbReference>
<dbReference type="Proteomes" id="UP000077255">
    <property type="component" value="Chromosome"/>
</dbReference>
<keyword evidence="5" id="KW-0040">ANK repeat</keyword>
<dbReference type="PANTHER" id="PTHR30603">
    <property type="entry name" value="RNA POLYMERASE SIGMA FACTOR RPO"/>
    <property type="match status" value="1"/>
</dbReference>
<sequence>MHPLFRMALTHGDTEGAATHLESGRPVDCRDSIGRTPLMIAAQKGYLDLCALLLQRGADIHAKDNSGNTALTIAQAADRPDIAELLLAAGGNAATDTPGHKTHEIRLELAASGEGSASESSADDDSSLGDWETEDPVEAPGNDADCLTEATILQAQIGTHEAVDLDGDWLDVEVDLPASLRDRRRTRLLDPAERALLEGLLSDAIDYGIVPATRLARYAYATESELDPDFPDHLMRLLGELGAVIDDDDEEWLIPDEERDVPEEYSETLEDAFVYLEDMSARLNDPLTRFVADIRSKGLFTRDDEQRVGSAVETALGRALDTIATSPTGTAAAIEVGTSILTGQRAPSGLTRLVDEGPGTEDNDEDDGATEDDIGDDAGAHVSAESSRIHAFAERVELLRESASSSTASAPLTGDIRSHLAALEPTPAFIRLVAEHLRDQGDHDCDLSAPLEAIRRLYSQMADANYRLVISIAKKYMGTGIPLIDLIQEGNLGLLRAVEKFDYRRGFKFSTYATWWIRQAITRAIADSGFMIRVPVHMREKINKVNAVRRILDAAGVEDPSYEEIASRTGMDEGEVRKALSVPEVCCWDEAPEILAHVLEVKDDEERQADTLAIVANLRSTLQDALETLKEREAQVLVYRFGLDGGECRTLEEVGQYFGVTRERIRQLESKGLARLRRPSTAGMLHPFIGESTPSNQKGDPE</sequence>
<dbReference type="Pfam" id="PF04545">
    <property type="entry name" value="Sigma70_r4"/>
    <property type="match status" value="1"/>
</dbReference>
<dbReference type="PROSITE" id="PS50297">
    <property type="entry name" value="ANK_REP_REGION"/>
    <property type="match status" value="1"/>
</dbReference>
<gene>
    <name evidence="10" type="ORF">ATSB10_31660</name>
</gene>
<feature type="compositionally biased region" description="Acidic residues" evidence="7">
    <location>
        <begin position="121"/>
        <end position="137"/>
    </location>
</feature>
<evidence type="ECO:0000256" key="4">
    <source>
        <dbReference type="ARBA" id="ARBA00023163"/>
    </source>
</evidence>
<dbReference type="GO" id="GO:0006352">
    <property type="term" value="P:DNA-templated transcription initiation"/>
    <property type="evidence" value="ECO:0007669"/>
    <property type="project" value="InterPro"/>
</dbReference>
<dbReference type="STRING" id="445710.ATSB10_31660"/>